<gene>
    <name evidence="1" type="ORF">G3M70_03960</name>
</gene>
<evidence type="ECO:0000313" key="2">
    <source>
        <dbReference type="Proteomes" id="UP000594688"/>
    </source>
</evidence>
<sequence length="93" mass="10606">MGQFNVLLAAEFHNLNEELVKERDQRLEEACFERIPTIAEAWEIAVEAVDEAEAKNDAIGKFTDAIRTYPCELKLVVQAGTSQILRRKKVFEP</sequence>
<reference evidence="1 2" key="1">
    <citation type="submission" date="2020-02" db="EMBL/GenBank/DDBJ databases">
        <title>Genomic and physiological characterization of two novel Nitrospinaceae genera.</title>
        <authorList>
            <person name="Mueller A.J."/>
            <person name="Jung M.-Y."/>
            <person name="Strachan C.R."/>
            <person name="Herbold C.W."/>
            <person name="Kirkegaard R.H."/>
            <person name="Daims H."/>
        </authorList>
    </citation>
    <scope>NUCLEOTIDE SEQUENCE [LARGE SCALE GENOMIC DNA]</scope>
    <source>
        <strain evidence="1">EB</strain>
    </source>
</reference>
<proteinExistence type="predicted"/>
<dbReference type="EMBL" id="CP048685">
    <property type="protein sequence ID" value="QPJ61087.1"/>
    <property type="molecule type" value="Genomic_DNA"/>
</dbReference>
<organism evidence="1 2">
    <name type="scientific">Candidatus Nitronauta litoralis</name>
    <dbReference type="NCBI Taxonomy" id="2705533"/>
    <lineage>
        <taxon>Bacteria</taxon>
        <taxon>Pseudomonadati</taxon>
        <taxon>Nitrospinota/Tectimicrobiota group</taxon>
        <taxon>Nitrospinota</taxon>
        <taxon>Nitrospinia</taxon>
        <taxon>Nitrospinales</taxon>
        <taxon>Nitrospinaceae</taxon>
        <taxon>Candidatus Nitronauta</taxon>
    </lineage>
</organism>
<dbReference type="KEGG" id="nli:G3M70_03960"/>
<dbReference type="Proteomes" id="UP000594688">
    <property type="component" value="Chromosome"/>
</dbReference>
<dbReference type="AlphaFoldDB" id="A0A7T0BV99"/>
<name>A0A7T0BV99_9BACT</name>
<evidence type="ECO:0000313" key="1">
    <source>
        <dbReference type="EMBL" id="QPJ61087.1"/>
    </source>
</evidence>
<protein>
    <submittedName>
        <fullName evidence="1">Uncharacterized protein</fullName>
    </submittedName>
</protein>
<accession>A0A7T0BV99</accession>